<dbReference type="InterPro" id="IPR052809">
    <property type="entry name" value="Actin_polarity_regulatory"/>
</dbReference>
<dbReference type="Pfam" id="PF08616">
    <property type="entry name" value="SPA"/>
    <property type="match status" value="1"/>
</dbReference>
<protein>
    <recommendedName>
        <fullName evidence="1">UDENN domain-containing protein</fullName>
    </recommendedName>
</protein>
<reference evidence="2" key="1">
    <citation type="journal article" date="2019" name="G3 (Bethesda)">
        <title>Genome Assemblies of Two Rare Opportunistic Yeast Pathogens: Diutina rugosa (syn. Candida rugosa) and Trichomonascus ciferrii (syn. Candida ciferrii).</title>
        <authorList>
            <person name="Mixao V."/>
            <person name="Saus E."/>
            <person name="Hansen A.P."/>
            <person name="Lass-Florl C."/>
            <person name="Gabaldon T."/>
        </authorList>
    </citation>
    <scope>NUCLEOTIDE SEQUENCE</scope>
    <source>
        <strain evidence="2">CBS 4856</strain>
    </source>
</reference>
<dbReference type="InterPro" id="IPR037516">
    <property type="entry name" value="Tripartite_DENN"/>
</dbReference>
<dbReference type="Proteomes" id="UP000761534">
    <property type="component" value="Unassembled WGS sequence"/>
</dbReference>
<comment type="caution">
    <text evidence="2">The sequence shown here is derived from an EMBL/GenBank/DDBJ whole genome shotgun (WGS) entry which is preliminary data.</text>
</comment>
<sequence>MASSIDPNSPMAFTTDDSGMKHVEYVLTADFDIDTGPTMTYQYPERVPGDNNLMAELMLPDQSHLRQQDWTIFFLYQKPGDPNLEYHFSDEKVKEGAQKYYVVNLVNTKFADTHKRGASVKAMSLITPHPFFHVFKPLLILALDGYFKDPSITHLQNLYNAINSIDMTMMPKLSASERLVLASSENTSLFSEKFEEAMSPKENAMASPLGEGGLAAGQPSYYIDLKNQGLVSRIQRDTHFYDTKVSFNGMKIPIKIPMDFFAESVGDFSLIKLISTLTSITQPFTVLHRELTIYGPTTPPLIVLINALLTQKRILFIGMNSPSFDVAEHVLAACSLGSGGILRSFTTHAFPYTDLSKVDDLLSSTGYIAGVKNPAFERHPGWWDVIVDTEAKTMKISTDIGTQLSKSSPTIGSAVVNPDDIQFVDELKNMINNHYGETSIRTHCRNYIKRFVRMATNYEESKYGFTNLWPSPEDRNYLVVPGYGYTWPNESQRNTDFEIYSSVIEGWRASKSYQYYVRDQQASWVKPPKHVVDFEYHLDRLRLQRLSYEESGFIFNTLYSHAQDYDNINKLLSASSLGNLFYLSLGLFHRDSSVRAMTVLLIQRIEHHAAGKEFFKSMSQFQKLAYKRLQAEIQEQKLTTGNGSTNF</sequence>
<dbReference type="EMBL" id="SWFS01000578">
    <property type="protein sequence ID" value="KAA8896528.1"/>
    <property type="molecule type" value="Genomic_DNA"/>
</dbReference>
<evidence type="ECO:0000313" key="2">
    <source>
        <dbReference type="EMBL" id="KAA8896528.1"/>
    </source>
</evidence>
<evidence type="ECO:0000313" key="3">
    <source>
        <dbReference type="Proteomes" id="UP000761534"/>
    </source>
</evidence>
<feature type="domain" description="UDENN" evidence="1">
    <location>
        <begin position="24"/>
        <end position="514"/>
    </location>
</feature>
<gene>
    <name evidence="2" type="ORF">TRICI_006871</name>
</gene>
<name>A0A642UC28_9ASCO</name>
<proteinExistence type="predicted"/>
<accession>A0A642UC28</accession>
<organism evidence="2 3">
    <name type="scientific">Trichomonascus ciferrii</name>
    <dbReference type="NCBI Taxonomy" id="44093"/>
    <lineage>
        <taxon>Eukaryota</taxon>
        <taxon>Fungi</taxon>
        <taxon>Dikarya</taxon>
        <taxon>Ascomycota</taxon>
        <taxon>Saccharomycotina</taxon>
        <taxon>Dipodascomycetes</taxon>
        <taxon>Dipodascales</taxon>
        <taxon>Trichomonascaceae</taxon>
        <taxon>Trichomonascus</taxon>
        <taxon>Trichomonascus ciferrii complex</taxon>
    </lineage>
</organism>
<dbReference type="VEuPathDB" id="FungiDB:TRICI_006871"/>
<dbReference type="AlphaFoldDB" id="A0A642UC28"/>
<dbReference type="Pfam" id="PF07792">
    <property type="entry name" value="Afi1"/>
    <property type="match status" value="1"/>
</dbReference>
<dbReference type="InterPro" id="IPR012860">
    <property type="entry name" value="Afi1_N"/>
</dbReference>
<dbReference type="PANTHER" id="PTHR28245:SF1">
    <property type="entry name" value="ARF3-INTERACTING PROTEIN 1"/>
    <property type="match status" value="1"/>
</dbReference>
<dbReference type="GO" id="GO:0005886">
    <property type="term" value="C:plasma membrane"/>
    <property type="evidence" value="ECO:0007669"/>
    <property type="project" value="TreeGrafter"/>
</dbReference>
<dbReference type="OrthoDB" id="66409at2759"/>
<evidence type="ECO:0000259" key="1">
    <source>
        <dbReference type="PROSITE" id="PS50211"/>
    </source>
</evidence>
<dbReference type="PANTHER" id="PTHR28245">
    <property type="entry name" value="ARF3-INTERACTING PROTEIN 1"/>
    <property type="match status" value="1"/>
</dbReference>
<dbReference type="GO" id="GO:0051666">
    <property type="term" value="P:actin cortical patch localization"/>
    <property type="evidence" value="ECO:0007669"/>
    <property type="project" value="TreeGrafter"/>
</dbReference>
<dbReference type="PROSITE" id="PS50211">
    <property type="entry name" value="DENN"/>
    <property type="match status" value="1"/>
</dbReference>
<keyword evidence="3" id="KW-1185">Reference proteome</keyword>